<dbReference type="EMBL" id="UYRW01001806">
    <property type="protein sequence ID" value="VDK80949.1"/>
    <property type="molecule type" value="Genomic_DNA"/>
</dbReference>
<dbReference type="OrthoDB" id="422427at2759"/>
<evidence type="ECO:0000313" key="3">
    <source>
        <dbReference type="Proteomes" id="UP000271087"/>
    </source>
</evidence>
<name>A0A182EDF4_ONCOC</name>
<evidence type="ECO:0000256" key="1">
    <source>
        <dbReference type="SAM" id="MobiDB-lite"/>
    </source>
</evidence>
<evidence type="ECO:0000313" key="2">
    <source>
        <dbReference type="EMBL" id="VDK80949.1"/>
    </source>
</evidence>
<organism evidence="4">
    <name type="scientific">Onchocerca ochengi</name>
    <name type="common">Filarial nematode worm</name>
    <dbReference type="NCBI Taxonomy" id="42157"/>
    <lineage>
        <taxon>Eukaryota</taxon>
        <taxon>Metazoa</taxon>
        <taxon>Ecdysozoa</taxon>
        <taxon>Nematoda</taxon>
        <taxon>Chromadorea</taxon>
        <taxon>Rhabditida</taxon>
        <taxon>Spirurina</taxon>
        <taxon>Spiruromorpha</taxon>
        <taxon>Filarioidea</taxon>
        <taxon>Onchocercidae</taxon>
        <taxon>Onchocerca</taxon>
    </lineage>
</organism>
<evidence type="ECO:0000313" key="4">
    <source>
        <dbReference type="WBParaSite" id="nOo.2.0.1.t06105-RA"/>
    </source>
</evidence>
<reference evidence="2 3" key="2">
    <citation type="submission" date="2018-08" db="EMBL/GenBank/DDBJ databases">
        <authorList>
            <person name="Laetsch R D."/>
            <person name="Stevens L."/>
            <person name="Kumar S."/>
            <person name="Blaxter L. M."/>
        </authorList>
    </citation>
    <scope>NUCLEOTIDE SEQUENCE [LARGE SCALE GENOMIC DNA]</scope>
</reference>
<protein>
    <submittedName>
        <fullName evidence="4">ATPase</fullName>
    </submittedName>
</protein>
<keyword evidence="3" id="KW-1185">Reference proteome</keyword>
<feature type="region of interest" description="Disordered" evidence="1">
    <location>
        <begin position="1"/>
        <end position="30"/>
    </location>
</feature>
<dbReference type="WBParaSite" id="nOo.2.0.1.t06105-RA">
    <property type="protein sequence ID" value="nOo.2.0.1.t06105-RA"/>
    <property type="gene ID" value="nOo.2.0.1.g06105"/>
</dbReference>
<dbReference type="Proteomes" id="UP000271087">
    <property type="component" value="Unassembled WGS sequence"/>
</dbReference>
<proteinExistence type="predicted"/>
<reference evidence="4" key="1">
    <citation type="submission" date="2016-06" db="UniProtKB">
        <authorList>
            <consortium name="WormBaseParasite"/>
        </authorList>
    </citation>
    <scope>IDENTIFICATION</scope>
</reference>
<sequence>MSVPDPDEAMDAHVEEPIDDTDFDLNNANE</sequence>
<gene>
    <name evidence="2" type="ORF">NOO_LOCUS6105</name>
</gene>
<dbReference type="AlphaFoldDB" id="A0A182EDF4"/>
<accession>A0A182EDF4</accession>